<proteinExistence type="predicted"/>
<dbReference type="PANTHER" id="PTHR30386">
    <property type="entry name" value="MEMBRANE FUSION SUBUNIT OF EMRAB-TOLC MULTIDRUG EFFLUX PUMP"/>
    <property type="match status" value="1"/>
</dbReference>
<evidence type="ECO:0000256" key="6">
    <source>
        <dbReference type="SAM" id="Phobius"/>
    </source>
</evidence>
<dbReference type="GO" id="GO:0016020">
    <property type="term" value="C:membrane"/>
    <property type="evidence" value="ECO:0007669"/>
    <property type="project" value="UniProtKB-SubCell"/>
</dbReference>
<dbReference type="Gene3D" id="2.40.50.100">
    <property type="match status" value="1"/>
</dbReference>
<evidence type="ECO:0000313" key="10">
    <source>
        <dbReference type="Proteomes" id="UP000199537"/>
    </source>
</evidence>
<dbReference type="Pfam" id="PF25963">
    <property type="entry name" value="Beta-barrel_AAEA"/>
    <property type="match status" value="1"/>
</dbReference>
<dbReference type="EMBL" id="FPCJ01000001">
    <property type="protein sequence ID" value="SFV32459.1"/>
    <property type="molecule type" value="Genomic_DNA"/>
</dbReference>
<name>A0A1I7NCS6_9BACT</name>
<evidence type="ECO:0000313" key="9">
    <source>
        <dbReference type="EMBL" id="SFV32459.1"/>
    </source>
</evidence>
<dbReference type="OrthoDB" id="9811754at2"/>
<dbReference type="PANTHER" id="PTHR30386:SF26">
    <property type="entry name" value="TRANSPORT PROTEIN COMB"/>
    <property type="match status" value="1"/>
</dbReference>
<organism evidence="9 10">
    <name type="scientific">Thermoflavifilum thermophilum</name>
    <dbReference type="NCBI Taxonomy" id="1393122"/>
    <lineage>
        <taxon>Bacteria</taxon>
        <taxon>Pseudomonadati</taxon>
        <taxon>Bacteroidota</taxon>
        <taxon>Chitinophagia</taxon>
        <taxon>Chitinophagales</taxon>
        <taxon>Chitinophagaceae</taxon>
        <taxon>Thermoflavifilum</taxon>
    </lineage>
</organism>
<evidence type="ECO:0000256" key="1">
    <source>
        <dbReference type="ARBA" id="ARBA00004167"/>
    </source>
</evidence>
<keyword evidence="5" id="KW-0175">Coiled coil</keyword>
<gene>
    <name evidence="9" type="ORF">SAMN05660895_1353</name>
</gene>
<protein>
    <submittedName>
        <fullName evidence="9">Membrane fusion protein, multidrug efflux system</fullName>
    </submittedName>
</protein>
<evidence type="ECO:0000256" key="4">
    <source>
        <dbReference type="ARBA" id="ARBA00023136"/>
    </source>
</evidence>
<dbReference type="STRING" id="1393122.SAMN05660895_1353"/>
<dbReference type="InterPro" id="IPR050739">
    <property type="entry name" value="MFP"/>
</dbReference>
<accession>A0A1I7NCS6</accession>
<feature type="domain" description="p-hydroxybenzoic acid efflux pump subunit AaeA-like beta-barrel" evidence="8">
    <location>
        <begin position="252"/>
        <end position="345"/>
    </location>
</feature>
<dbReference type="Gene3D" id="2.40.30.170">
    <property type="match status" value="1"/>
</dbReference>
<feature type="coiled-coil region" evidence="5">
    <location>
        <begin position="153"/>
        <end position="192"/>
    </location>
</feature>
<feature type="domain" description="Multidrug resistance protein MdtA-like barrel-sandwich hybrid" evidence="7">
    <location>
        <begin position="55"/>
        <end position="249"/>
    </location>
</feature>
<dbReference type="InterPro" id="IPR058625">
    <property type="entry name" value="MdtA-like_BSH"/>
</dbReference>
<dbReference type="SUPFAM" id="SSF111369">
    <property type="entry name" value="HlyD-like secretion proteins"/>
    <property type="match status" value="3"/>
</dbReference>
<dbReference type="RefSeq" id="WP_092459178.1">
    <property type="nucleotide sequence ID" value="NZ_FPCJ01000001.1"/>
</dbReference>
<evidence type="ECO:0000256" key="2">
    <source>
        <dbReference type="ARBA" id="ARBA00022692"/>
    </source>
</evidence>
<keyword evidence="2 6" id="KW-0812">Transmembrane</keyword>
<sequence>MEKRTGKRSIGKTIMPIVLGLVLIGGAIFGIREYIYYQHYQTTDDAQIDGDISPVVARVSGYVKDILFTDNQFVHAGDTLVILDDRDYRVKLEQAEAALKAAMANVNVSRSNVQTVAANVQPAEARVAAAKVQLWKAQQDYNRYLNLLHDHAITQAQFDAVKAQRDAAEAELEAAQKQVAALHEQVSTTQQQVKATASNIDIQRAEVDFAKLQLSYTVITAPVSGIVSKRNIQPGQLVQAGQTLFSIVMDSSIYVTANFKETQIGDIHVGQKVDIDVDAYPDTTFEGVVESFSGATGAKFSLLPPDNATGNFVKVVQRVPVRIAFTKLNDEWRRRLRPGLSVFVRVHIKP</sequence>
<dbReference type="Pfam" id="PF25917">
    <property type="entry name" value="BSH_RND"/>
    <property type="match status" value="1"/>
</dbReference>
<dbReference type="GO" id="GO:0055085">
    <property type="term" value="P:transmembrane transport"/>
    <property type="evidence" value="ECO:0007669"/>
    <property type="project" value="InterPro"/>
</dbReference>
<keyword evidence="10" id="KW-1185">Reference proteome</keyword>
<evidence type="ECO:0000259" key="8">
    <source>
        <dbReference type="Pfam" id="PF25963"/>
    </source>
</evidence>
<evidence type="ECO:0000259" key="7">
    <source>
        <dbReference type="Pfam" id="PF25917"/>
    </source>
</evidence>
<evidence type="ECO:0000256" key="5">
    <source>
        <dbReference type="SAM" id="Coils"/>
    </source>
</evidence>
<feature type="transmembrane region" description="Helical" evidence="6">
    <location>
        <begin position="12"/>
        <end position="31"/>
    </location>
</feature>
<comment type="subcellular location">
    <subcellularLocation>
        <location evidence="1">Membrane</location>
        <topology evidence="1">Single-pass membrane protein</topology>
    </subcellularLocation>
</comment>
<reference evidence="10" key="1">
    <citation type="submission" date="2016-10" db="EMBL/GenBank/DDBJ databases">
        <authorList>
            <person name="Varghese N."/>
            <person name="Submissions S."/>
        </authorList>
    </citation>
    <scope>NUCLEOTIDE SEQUENCE [LARGE SCALE GENOMIC DNA]</scope>
    <source>
        <strain evidence="10">DSM 14807</strain>
    </source>
</reference>
<keyword evidence="3 6" id="KW-1133">Transmembrane helix</keyword>
<dbReference type="Gene3D" id="1.10.287.470">
    <property type="entry name" value="Helix hairpin bin"/>
    <property type="match status" value="2"/>
</dbReference>
<dbReference type="Proteomes" id="UP000199537">
    <property type="component" value="Unassembled WGS sequence"/>
</dbReference>
<dbReference type="AlphaFoldDB" id="A0A1I7NCS6"/>
<evidence type="ECO:0000256" key="3">
    <source>
        <dbReference type="ARBA" id="ARBA00022989"/>
    </source>
</evidence>
<dbReference type="InterPro" id="IPR058634">
    <property type="entry name" value="AaeA-lik-b-barrel"/>
</dbReference>
<keyword evidence="4 6" id="KW-0472">Membrane</keyword>